<dbReference type="GO" id="GO:0005506">
    <property type="term" value="F:iron ion binding"/>
    <property type="evidence" value="ECO:0007669"/>
    <property type="project" value="InterPro"/>
</dbReference>
<dbReference type="InterPro" id="IPR004108">
    <property type="entry name" value="Fe_hydrogenase_lsu_C"/>
</dbReference>
<dbReference type="PANTHER" id="PTHR11615">
    <property type="entry name" value="NITRATE, FORMATE, IRON DEHYDROGENASE"/>
    <property type="match status" value="1"/>
</dbReference>
<dbReference type="NCBIfam" id="NF040763">
    <property type="entry name" value="FeFe_hydrog_A6"/>
    <property type="match status" value="1"/>
</dbReference>
<dbReference type="InterPro" id="IPR036010">
    <property type="entry name" value="2Fe-2S_ferredoxin-like_sf"/>
</dbReference>
<evidence type="ECO:0000259" key="10">
    <source>
        <dbReference type="PROSITE" id="PS51839"/>
    </source>
</evidence>
<dbReference type="PROSITE" id="PS51839">
    <property type="entry name" value="4FE4S_HC3"/>
    <property type="match status" value="1"/>
</dbReference>
<dbReference type="InterPro" id="IPR017900">
    <property type="entry name" value="4Fe4S_Fe_S_CS"/>
</dbReference>
<dbReference type="InterPro" id="IPR019574">
    <property type="entry name" value="NADH_UbQ_OxRdtase_Gsu_4Fe4S-bd"/>
</dbReference>
<evidence type="ECO:0000259" key="8">
    <source>
        <dbReference type="PROSITE" id="PS51085"/>
    </source>
</evidence>
<dbReference type="NCBIfam" id="TIGR02512">
    <property type="entry name" value="FeFe_hydrog_A"/>
    <property type="match status" value="1"/>
</dbReference>
<dbReference type="InterPro" id="IPR009016">
    <property type="entry name" value="Fe_hydrogenase"/>
</dbReference>
<name>A0A644UPW8_9ZZZZ</name>
<dbReference type="InterPro" id="IPR013352">
    <property type="entry name" value="Fe_hydrogenase_subset"/>
</dbReference>
<dbReference type="Pfam" id="PF02906">
    <property type="entry name" value="Fe_hyd_lg_C"/>
    <property type="match status" value="1"/>
</dbReference>
<feature type="domain" description="4Fe-4S ferredoxin-type" evidence="9">
    <location>
        <begin position="186"/>
        <end position="215"/>
    </location>
</feature>
<dbReference type="EMBL" id="VSSQ01000145">
    <property type="protein sequence ID" value="MPL81126.1"/>
    <property type="molecule type" value="Genomic_DNA"/>
</dbReference>
<dbReference type="AlphaFoldDB" id="A0A644UPW8"/>
<dbReference type="InterPro" id="IPR003149">
    <property type="entry name" value="Fe_hydrogenase_ssu"/>
</dbReference>
<dbReference type="InterPro" id="IPR017896">
    <property type="entry name" value="4Fe4S_Fe-S-bd"/>
</dbReference>
<organism evidence="11">
    <name type="scientific">bioreactor metagenome</name>
    <dbReference type="NCBI Taxonomy" id="1076179"/>
    <lineage>
        <taxon>unclassified sequences</taxon>
        <taxon>metagenomes</taxon>
        <taxon>ecological metagenomes</taxon>
    </lineage>
</organism>
<keyword evidence="3" id="KW-0479">Metal-binding</keyword>
<dbReference type="Gene3D" id="3.10.20.740">
    <property type="match status" value="1"/>
</dbReference>
<dbReference type="PROSITE" id="PS51085">
    <property type="entry name" value="2FE2S_FER_2"/>
    <property type="match status" value="1"/>
</dbReference>
<evidence type="ECO:0000256" key="4">
    <source>
        <dbReference type="ARBA" id="ARBA00022737"/>
    </source>
</evidence>
<dbReference type="PROSITE" id="PS00198">
    <property type="entry name" value="4FE4S_FER_1"/>
    <property type="match status" value="1"/>
</dbReference>
<evidence type="ECO:0000256" key="3">
    <source>
        <dbReference type="ARBA" id="ARBA00022723"/>
    </source>
</evidence>
<dbReference type="InterPro" id="IPR049830">
    <property type="entry name" value="HndD"/>
</dbReference>
<dbReference type="GO" id="GO:0051539">
    <property type="term" value="F:4 iron, 4 sulfur cluster binding"/>
    <property type="evidence" value="ECO:0007669"/>
    <property type="project" value="UniProtKB-KW"/>
</dbReference>
<dbReference type="Pfam" id="PF10588">
    <property type="entry name" value="NADH-G_4Fe-4S_3"/>
    <property type="match status" value="1"/>
</dbReference>
<dbReference type="InterPro" id="IPR001041">
    <property type="entry name" value="2Fe-2S_ferredoxin-type"/>
</dbReference>
<keyword evidence="2" id="KW-0001">2Fe-2S</keyword>
<dbReference type="Gene3D" id="3.40.950.10">
    <property type="entry name" value="Fe-only Hydrogenase (Larger Subunit), Chain L, domain 3"/>
    <property type="match status" value="1"/>
</dbReference>
<dbReference type="EC" id="1.12.1.3" evidence="11"/>
<dbReference type="InterPro" id="IPR050340">
    <property type="entry name" value="Cytosolic_Fe-S_CAF"/>
</dbReference>
<comment type="caution">
    <text evidence="11">The sequence shown here is derived from an EMBL/GenBank/DDBJ whole genome shotgun (WGS) entry which is preliminary data.</text>
</comment>
<evidence type="ECO:0000256" key="5">
    <source>
        <dbReference type="ARBA" id="ARBA00023002"/>
    </source>
</evidence>
<dbReference type="Gene3D" id="3.30.70.20">
    <property type="match status" value="1"/>
</dbReference>
<dbReference type="SUPFAM" id="SSF54862">
    <property type="entry name" value="4Fe-4S ferredoxins"/>
    <property type="match status" value="1"/>
</dbReference>
<dbReference type="PROSITE" id="PS51379">
    <property type="entry name" value="4FE4S_FER_2"/>
    <property type="match status" value="2"/>
</dbReference>
<dbReference type="SMART" id="SM00902">
    <property type="entry name" value="Fe_hyd_SSU"/>
    <property type="match status" value="1"/>
</dbReference>
<keyword evidence="4" id="KW-0677">Repeat</keyword>
<evidence type="ECO:0000256" key="1">
    <source>
        <dbReference type="ARBA" id="ARBA00022485"/>
    </source>
</evidence>
<dbReference type="SUPFAM" id="SSF53920">
    <property type="entry name" value="Fe-only hydrogenase"/>
    <property type="match status" value="1"/>
</dbReference>
<keyword evidence="7" id="KW-0411">Iron-sulfur</keyword>
<keyword evidence="1" id="KW-0004">4Fe-4S</keyword>
<dbReference type="SUPFAM" id="SSF54292">
    <property type="entry name" value="2Fe-2S ferredoxin-like"/>
    <property type="match status" value="1"/>
</dbReference>
<dbReference type="InterPro" id="IPR036991">
    <property type="entry name" value="Fe_hydrogenase_ssu_sf"/>
</dbReference>
<accession>A0A644UPW8</accession>
<evidence type="ECO:0000256" key="2">
    <source>
        <dbReference type="ARBA" id="ARBA00022714"/>
    </source>
</evidence>
<dbReference type="GO" id="GO:0051537">
    <property type="term" value="F:2 iron, 2 sulfur cluster binding"/>
    <property type="evidence" value="ECO:0007669"/>
    <property type="project" value="UniProtKB-KW"/>
</dbReference>
<evidence type="ECO:0000256" key="7">
    <source>
        <dbReference type="ARBA" id="ARBA00023014"/>
    </source>
</evidence>
<dbReference type="GO" id="GO:0050583">
    <property type="term" value="F:hydrogen dehydrogenase (NADP+) activity"/>
    <property type="evidence" value="ECO:0007669"/>
    <property type="project" value="UniProtKB-EC"/>
</dbReference>
<evidence type="ECO:0000256" key="6">
    <source>
        <dbReference type="ARBA" id="ARBA00023004"/>
    </source>
</evidence>
<dbReference type="FunFam" id="3.10.20.740:FF:000005">
    <property type="entry name" value="NADH:ubiquinone oxidoreductase subunit"/>
    <property type="match status" value="1"/>
</dbReference>
<protein>
    <submittedName>
        <fullName evidence="11">NADP-reducing hydrogenase subunit HndD</fullName>
        <ecNumber evidence="11">1.12.1.3</ecNumber>
    </submittedName>
</protein>
<dbReference type="CDD" id="cd00207">
    <property type="entry name" value="fer2"/>
    <property type="match status" value="1"/>
</dbReference>
<keyword evidence="5 11" id="KW-0560">Oxidoreductase</keyword>
<proteinExistence type="predicted"/>
<sequence length="590" mass="64959">MEKINIIIDNKSLQVEKGQTVLKAARAAGIEIPTLCYYELDGVKLENRPGGCRICVVEIEGRKNLAPACATEVAEGMVIHTCSLRVVNARRTVLELILSDHPADCLICPKNGKCELQSLAQRLGVREIPFQGEQSTYRKDLSPAIIRDVDKCVMCRRCETVCNVWQTVGALSAVNRGFQAVVAPAFEQDLVKSPCTYCGQCIMACPVGALSEVDQTRQVITAISDPKKTVVVQTAPAVRVALGEEFGMEPGSIVTGQMAAALRRIGFDYIFDTDFAADLTIMEEGTELLTRIDKFTKGDKNVKLPILTSCCPGWVNFFETNYPDMLDVPSTAKSPQQMFGAVAKNYLTTKLGIKREDMVVVSIMPCVAKKFESQRDEFKENGNPDVDYSLTTRELAELIRQFNIDFKTLPIEDFDNPLGESTGAGVIFGATGGVIEAATRTAYELFTGKKLEKVDFTELRGLEGVREATVDFNGTPIKIGIAHGLSNARQLLDEVRKGNSGFHAIEVMACPGGCIGGAGQPFHHGNFDIIRKRQEAIYREDAGKPIRKSHENPYIQALYKEWLGTPCGEISHHLLHTHYFDKSKHIEIEG</sequence>
<feature type="domain" description="4Fe-4S ferredoxin-type" evidence="9">
    <location>
        <begin position="143"/>
        <end position="176"/>
    </location>
</feature>
<dbReference type="Gene3D" id="4.10.260.20">
    <property type="entry name" value="Iron hydrogenase, small subunit"/>
    <property type="match status" value="1"/>
</dbReference>
<dbReference type="Pfam" id="PF02256">
    <property type="entry name" value="Fe_hyd_SSU"/>
    <property type="match status" value="1"/>
</dbReference>
<dbReference type="SMART" id="SM00929">
    <property type="entry name" value="NADH-G_4Fe-4S_3"/>
    <property type="match status" value="1"/>
</dbReference>
<gene>
    <name evidence="11" type="primary">hndD_11</name>
    <name evidence="11" type="ORF">SDC9_27040</name>
</gene>
<feature type="domain" description="2Fe-2S ferredoxin-type" evidence="8">
    <location>
        <begin position="2"/>
        <end position="85"/>
    </location>
</feature>
<evidence type="ECO:0000313" key="11">
    <source>
        <dbReference type="EMBL" id="MPL81126.1"/>
    </source>
</evidence>
<dbReference type="Gene3D" id="3.40.50.1780">
    <property type="match status" value="1"/>
</dbReference>
<evidence type="ECO:0000259" key="9">
    <source>
        <dbReference type="PROSITE" id="PS51379"/>
    </source>
</evidence>
<keyword evidence="6" id="KW-0408">Iron</keyword>
<dbReference type="GO" id="GO:0008901">
    <property type="term" value="F:ferredoxin hydrogenase activity"/>
    <property type="evidence" value="ECO:0007669"/>
    <property type="project" value="InterPro"/>
</dbReference>
<dbReference type="FunFam" id="3.30.70.20:FF:000035">
    <property type="entry name" value="Iron hydrogenase 1"/>
    <property type="match status" value="1"/>
</dbReference>
<dbReference type="Pfam" id="PF00037">
    <property type="entry name" value="Fer4"/>
    <property type="match status" value="1"/>
</dbReference>
<dbReference type="FunFam" id="4.10.260.20:FF:000001">
    <property type="entry name" value="NADP-reducing hydrogenase subunit HndD"/>
    <property type="match status" value="1"/>
</dbReference>
<dbReference type="Pfam" id="PF13510">
    <property type="entry name" value="Fer2_4"/>
    <property type="match status" value="1"/>
</dbReference>
<feature type="domain" description="4Fe-4S His(Cys)3-ligated-type" evidence="10">
    <location>
        <begin position="85"/>
        <end position="124"/>
    </location>
</feature>
<reference evidence="11" key="1">
    <citation type="submission" date="2019-08" db="EMBL/GenBank/DDBJ databases">
        <authorList>
            <person name="Kucharzyk K."/>
            <person name="Murdoch R.W."/>
            <person name="Higgins S."/>
            <person name="Loffler F."/>
        </authorList>
    </citation>
    <scope>NUCLEOTIDE SEQUENCE</scope>
</reference>